<evidence type="ECO:0000259" key="2">
    <source>
        <dbReference type="Pfam" id="PF18652"/>
    </source>
</evidence>
<keyword evidence="1" id="KW-0732">Signal</keyword>
<evidence type="ECO:0000256" key="1">
    <source>
        <dbReference type="SAM" id="SignalP"/>
    </source>
</evidence>
<name>A0ABU8HJ33_9BACI</name>
<dbReference type="PROSITE" id="PS51257">
    <property type="entry name" value="PROKAR_LIPOPROTEIN"/>
    <property type="match status" value="1"/>
</dbReference>
<reference evidence="3 4" key="1">
    <citation type="journal article" date="2018" name="J. Microbiol.">
        <title>Bacillus spongiae sp. nov., isolated from sponge of Jeju Island.</title>
        <authorList>
            <person name="Lee G.E."/>
            <person name="Im W.T."/>
            <person name="Park J.S."/>
        </authorList>
    </citation>
    <scope>NUCLEOTIDE SEQUENCE [LARGE SCALE GENOMIC DNA]</scope>
    <source>
        <strain evidence="3 4">135PIL107-10</strain>
    </source>
</reference>
<evidence type="ECO:0000313" key="3">
    <source>
        <dbReference type="EMBL" id="MEI5909408.1"/>
    </source>
</evidence>
<gene>
    <name evidence="3" type="ORF">WAK64_20480</name>
</gene>
<feature type="domain" description="Antigen I/II N-terminal" evidence="2">
    <location>
        <begin position="44"/>
        <end position="144"/>
    </location>
</feature>
<dbReference type="EMBL" id="JBBAXC010000025">
    <property type="protein sequence ID" value="MEI5909408.1"/>
    <property type="molecule type" value="Genomic_DNA"/>
</dbReference>
<comment type="caution">
    <text evidence="3">The sequence shown here is derived from an EMBL/GenBank/DDBJ whole genome shotgun (WGS) entry which is preliminary data.</text>
</comment>
<keyword evidence="4" id="KW-1185">Reference proteome</keyword>
<sequence length="194" mass="21871">MKRFIYVFFLLFVMVLSACSNDEGKESEKKEEDQKVDVDKGLLNVEVTLPSTMFEGEDIDEVMADAKEEGVSEVTKNDDGSITFKMTKSKHKEMMEDIKGEVTQTVTDTKNSEDYVSIKDITYNDSFSEFTMVVDKASYENSMDGFAVFGLGISGMMYQLFAGVDSDKTKVTITVKDEATDEVINEMIYPDDME</sequence>
<dbReference type="InterPro" id="IPR041324">
    <property type="entry name" value="AgI/II_N"/>
</dbReference>
<dbReference type="Proteomes" id="UP001312865">
    <property type="component" value="Unassembled WGS sequence"/>
</dbReference>
<proteinExistence type="predicted"/>
<organism evidence="3 4">
    <name type="scientific">Bacillus spongiae</name>
    <dbReference type="NCBI Taxonomy" id="2683610"/>
    <lineage>
        <taxon>Bacteria</taxon>
        <taxon>Bacillati</taxon>
        <taxon>Bacillota</taxon>
        <taxon>Bacilli</taxon>
        <taxon>Bacillales</taxon>
        <taxon>Bacillaceae</taxon>
        <taxon>Bacillus</taxon>
    </lineage>
</organism>
<feature type="signal peptide" evidence="1">
    <location>
        <begin position="1"/>
        <end position="20"/>
    </location>
</feature>
<dbReference type="Pfam" id="PF18652">
    <property type="entry name" value="Adhesin_P1_N"/>
    <property type="match status" value="1"/>
</dbReference>
<protein>
    <recommendedName>
        <fullName evidence="2">Antigen I/II N-terminal domain-containing protein</fullName>
    </recommendedName>
</protein>
<evidence type="ECO:0000313" key="4">
    <source>
        <dbReference type="Proteomes" id="UP001312865"/>
    </source>
</evidence>
<dbReference type="RefSeq" id="WP_336588852.1">
    <property type="nucleotide sequence ID" value="NZ_JBBAXC010000025.1"/>
</dbReference>
<accession>A0ABU8HJ33</accession>
<feature type="chain" id="PRO_5045923060" description="Antigen I/II N-terminal domain-containing protein" evidence="1">
    <location>
        <begin position="21"/>
        <end position="194"/>
    </location>
</feature>